<feature type="chain" id="PRO_5034930957" evidence="1">
    <location>
        <begin position="26"/>
        <end position="798"/>
    </location>
</feature>
<name>A0A8H2M568_9FIRM</name>
<accession>A0A8H2M568</accession>
<evidence type="ECO:0000313" key="3">
    <source>
        <dbReference type="Proteomes" id="UP000377798"/>
    </source>
</evidence>
<sequence length="798" mass="86161">MNKKLEKAMALGILSSMLFSNTALATASIVNKSETVYVIKENGQNKDKIVSVWLNSDQGVKGQDKTDLKDIKNLKSDQKIKEENGYIHWDESSKDVYYQGKTTRDLPVDLQLDFYLDGEKTTNQDLKGKSGHLKIVLSAENKNYVIKNIAGKKTKVYAPYVVMNTMSFDESVASNIKAENSKVVKDGKNEVISSVLTPGLTENFQDLLEDIQMEDFKNQVTIEMDVKDYQPIESYAVISNELFQNKANIKSINELRDGIQKLQDNAQKLVDGSMKLTDAQEKINHGIQDMDGGVQKLNKGSQELYDKSGELENKVGEVIDKVKPIPGYAKKMAKGGDQLSSGISAYTSGVGKMNANTGKMKDGARQLAQGSRDLDNGLGQLKGATSQLRLGSKKLEKMEGLKGDVAAKMGALRKGIGQLSEGASSLEAGIGQAQAGANILANANGDLNNGIQKINSQVQAISLPAGPGADMAGQVQNIVEKSSSIQGSANQIDQVIGLLREIDDPKAQAAIVSLSGSSKNIKMAAESIQSSGKNLAKGMGNSSSGNLGQQVQALQVGMDQLATSSQKLNEGMKNYPNKFDALKDGAAGLKHGADRINQQLGQSMQDLDGKLDTSELMQLAEALVKLDVATGQLKDGSSKLRQGTEQSEQGVDTLADAIAELDSNSAKLNEGANDLSKGLNEFSEKSIMFNEFPKLKSQGITPMRNGIHELNSGISSLGDGTIKLKNGEEILTLSMKTFSEKLAEFKQKGIDELDRKTKDLPETKEIIDTMSDLAKKDTSFTGSSQGFKTKYRIIEKIK</sequence>
<dbReference type="EMBL" id="CAACYI010000001">
    <property type="protein sequence ID" value="VFB16133.1"/>
    <property type="molecule type" value="Genomic_DNA"/>
</dbReference>
<comment type="caution">
    <text evidence="2">The sequence shown here is derived from an EMBL/GenBank/DDBJ whole genome shotgun (WGS) entry which is preliminary data.</text>
</comment>
<gene>
    <name evidence="2" type="ORF">NCTC13150_00650</name>
</gene>
<evidence type="ECO:0000313" key="2">
    <source>
        <dbReference type="EMBL" id="VFB16133.1"/>
    </source>
</evidence>
<reference evidence="2 3" key="1">
    <citation type="submission" date="2019-02" db="EMBL/GenBank/DDBJ databases">
        <authorList>
            <consortium name="Pathogen Informatics"/>
        </authorList>
    </citation>
    <scope>NUCLEOTIDE SEQUENCE [LARGE SCALE GENOMIC DNA]</scope>
    <source>
        <strain evidence="2 3">3012STDY7089603</strain>
    </source>
</reference>
<feature type="signal peptide" evidence="1">
    <location>
        <begin position="1"/>
        <end position="25"/>
    </location>
</feature>
<proteinExistence type="predicted"/>
<dbReference type="Proteomes" id="UP000377798">
    <property type="component" value="Unassembled WGS sequence"/>
</dbReference>
<dbReference type="SUPFAM" id="SSF58104">
    <property type="entry name" value="Methyl-accepting chemotaxis protein (MCP) signaling domain"/>
    <property type="match status" value="1"/>
</dbReference>
<keyword evidence="1" id="KW-0732">Signal</keyword>
<dbReference type="AlphaFoldDB" id="A0A8H2M568"/>
<protein>
    <submittedName>
        <fullName evidence="2">X-X-X-Leu-X-X-Gly heptad repeats</fullName>
    </submittedName>
</protein>
<organism evidence="2 3">
    <name type="scientific">Urinicoccus massiliensis</name>
    <dbReference type="NCBI Taxonomy" id="1723382"/>
    <lineage>
        <taxon>Bacteria</taxon>
        <taxon>Bacillati</taxon>
        <taxon>Bacillota</taxon>
        <taxon>Tissierellia</taxon>
        <taxon>Tissierellales</taxon>
        <taxon>Peptoniphilaceae</taxon>
        <taxon>Urinicoccus</taxon>
    </lineage>
</organism>
<keyword evidence="3" id="KW-1185">Reference proteome</keyword>
<dbReference type="RefSeq" id="WP_131748637.1">
    <property type="nucleotide sequence ID" value="NZ_CAACYI010000001.1"/>
</dbReference>
<evidence type="ECO:0000256" key="1">
    <source>
        <dbReference type="SAM" id="SignalP"/>
    </source>
</evidence>
<dbReference type="Gene3D" id="1.10.287.950">
    <property type="entry name" value="Methyl-accepting chemotaxis protein"/>
    <property type="match status" value="1"/>
</dbReference>